<dbReference type="AlphaFoldDB" id="A0A9P5MM57"/>
<reference evidence="2" key="1">
    <citation type="submission" date="2019-10" db="EMBL/GenBank/DDBJ databases">
        <authorList>
            <consortium name="DOE Joint Genome Institute"/>
            <person name="Kuo A."/>
            <person name="Miyauchi S."/>
            <person name="Kiss E."/>
            <person name="Drula E."/>
            <person name="Kohler A."/>
            <person name="Sanchez-Garcia M."/>
            <person name="Andreopoulos B."/>
            <person name="Barry K.W."/>
            <person name="Bonito G."/>
            <person name="Buee M."/>
            <person name="Carver A."/>
            <person name="Chen C."/>
            <person name="Cichocki N."/>
            <person name="Clum A."/>
            <person name="Culley D."/>
            <person name="Crous P.W."/>
            <person name="Fauchery L."/>
            <person name="Girlanda M."/>
            <person name="Hayes R."/>
            <person name="Keri Z."/>
            <person name="LaButti K."/>
            <person name="Lipzen A."/>
            <person name="Lombard V."/>
            <person name="Magnuson J."/>
            <person name="Maillard F."/>
            <person name="Morin E."/>
            <person name="Murat C."/>
            <person name="Nolan M."/>
            <person name="Ohm R."/>
            <person name="Pangilinan J."/>
            <person name="Pereira M."/>
            <person name="Perotto S."/>
            <person name="Peter M."/>
            <person name="Riley R."/>
            <person name="Sitrit Y."/>
            <person name="Stielow B."/>
            <person name="Szollosi G."/>
            <person name="Zifcakova L."/>
            <person name="Stursova M."/>
            <person name="Spatafora J.W."/>
            <person name="Tedersoo L."/>
            <person name="Vaario L.-M."/>
            <person name="Yamada A."/>
            <person name="Yan M."/>
            <person name="Wang P."/>
            <person name="Xu J."/>
            <person name="Bruns T."/>
            <person name="Baldrian P."/>
            <person name="Vilgalys R."/>
            <person name="Henrissat B."/>
            <person name="Grigoriev I.V."/>
            <person name="Hibbett D."/>
            <person name="Nagy L.G."/>
            <person name="Martin F.M."/>
        </authorList>
    </citation>
    <scope>NUCLEOTIDE SEQUENCE</scope>
    <source>
        <strain evidence="2">Prilba</strain>
    </source>
</reference>
<keyword evidence="1" id="KW-0812">Transmembrane</keyword>
<keyword evidence="1" id="KW-0472">Membrane</keyword>
<organism evidence="2 3">
    <name type="scientific">Russula ochroleuca</name>
    <dbReference type="NCBI Taxonomy" id="152965"/>
    <lineage>
        <taxon>Eukaryota</taxon>
        <taxon>Fungi</taxon>
        <taxon>Dikarya</taxon>
        <taxon>Basidiomycota</taxon>
        <taxon>Agaricomycotina</taxon>
        <taxon>Agaricomycetes</taxon>
        <taxon>Russulales</taxon>
        <taxon>Russulaceae</taxon>
        <taxon>Russula</taxon>
    </lineage>
</organism>
<comment type="caution">
    <text evidence="2">The sequence shown here is derived from an EMBL/GenBank/DDBJ whole genome shotgun (WGS) entry which is preliminary data.</text>
</comment>
<dbReference type="EMBL" id="WHVB01000124">
    <property type="protein sequence ID" value="KAF8461487.1"/>
    <property type="molecule type" value="Genomic_DNA"/>
</dbReference>
<protein>
    <submittedName>
        <fullName evidence="2">Uncharacterized protein</fullName>
    </submittedName>
</protein>
<keyword evidence="1" id="KW-1133">Transmembrane helix</keyword>
<feature type="transmembrane region" description="Helical" evidence="1">
    <location>
        <begin position="179"/>
        <end position="202"/>
    </location>
</feature>
<dbReference type="Proteomes" id="UP000759537">
    <property type="component" value="Unassembled WGS sequence"/>
</dbReference>
<feature type="transmembrane region" description="Helical" evidence="1">
    <location>
        <begin position="85"/>
        <end position="105"/>
    </location>
</feature>
<sequence>MRSEQQAEQYALQIDGHFIKLMHTCAGVYIWEFVTTLDFEWEIYTGKRPWRWSFIVYVAARVLALICFTLSLVGFNLTRQFNCNFTAWFASSSASFLLVLRGVAIWGRDSRIVVLTGLFWLANLGQAAWSPALRTCAITRTDEYRWSIMINFIQDFVLLVVMIFGVLHKRNATHLWNMLYFQALFWILAAVMTELPSVAMGFKNINGESIQSVLEMLLIRVITSSRAYRDLFQYITGDQDSYSTRRGRQPQGMQAVQRSGRDMRVTVTKTIEFDVELRLGRGRRGDEENDYYTPGLTEEEQQIRTLELQMKQDLEI</sequence>
<evidence type="ECO:0000313" key="3">
    <source>
        <dbReference type="Proteomes" id="UP000759537"/>
    </source>
</evidence>
<accession>A0A9P5MM57</accession>
<feature type="transmembrane region" description="Helical" evidence="1">
    <location>
        <begin position="144"/>
        <end position="167"/>
    </location>
</feature>
<name>A0A9P5MM57_9AGAM</name>
<keyword evidence="3" id="KW-1185">Reference proteome</keyword>
<reference evidence="2" key="2">
    <citation type="journal article" date="2020" name="Nat. Commun.">
        <title>Large-scale genome sequencing of mycorrhizal fungi provides insights into the early evolution of symbiotic traits.</title>
        <authorList>
            <person name="Miyauchi S."/>
            <person name="Kiss E."/>
            <person name="Kuo A."/>
            <person name="Drula E."/>
            <person name="Kohler A."/>
            <person name="Sanchez-Garcia M."/>
            <person name="Morin E."/>
            <person name="Andreopoulos B."/>
            <person name="Barry K.W."/>
            <person name="Bonito G."/>
            <person name="Buee M."/>
            <person name="Carver A."/>
            <person name="Chen C."/>
            <person name="Cichocki N."/>
            <person name="Clum A."/>
            <person name="Culley D."/>
            <person name="Crous P.W."/>
            <person name="Fauchery L."/>
            <person name="Girlanda M."/>
            <person name="Hayes R.D."/>
            <person name="Keri Z."/>
            <person name="LaButti K."/>
            <person name="Lipzen A."/>
            <person name="Lombard V."/>
            <person name="Magnuson J."/>
            <person name="Maillard F."/>
            <person name="Murat C."/>
            <person name="Nolan M."/>
            <person name="Ohm R.A."/>
            <person name="Pangilinan J."/>
            <person name="Pereira M.F."/>
            <person name="Perotto S."/>
            <person name="Peter M."/>
            <person name="Pfister S."/>
            <person name="Riley R."/>
            <person name="Sitrit Y."/>
            <person name="Stielow J.B."/>
            <person name="Szollosi G."/>
            <person name="Zifcakova L."/>
            <person name="Stursova M."/>
            <person name="Spatafora J.W."/>
            <person name="Tedersoo L."/>
            <person name="Vaario L.M."/>
            <person name="Yamada A."/>
            <person name="Yan M."/>
            <person name="Wang P."/>
            <person name="Xu J."/>
            <person name="Bruns T."/>
            <person name="Baldrian P."/>
            <person name="Vilgalys R."/>
            <person name="Dunand C."/>
            <person name="Henrissat B."/>
            <person name="Grigoriev I.V."/>
            <person name="Hibbett D."/>
            <person name="Nagy L.G."/>
            <person name="Martin F.M."/>
        </authorList>
    </citation>
    <scope>NUCLEOTIDE SEQUENCE</scope>
    <source>
        <strain evidence="2">Prilba</strain>
    </source>
</reference>
<gene>
    <name evidence="2" type="ORF">DFH94DRAFT_789493</name>
</gene>
<proteinExistence type="predicted"/>
<dbReference type="OrthoDB" id="3197626at2759"/>
<evidence type="ECO:0000256" key="1">
    <source>
        <dbReference type="SAM" id="Phobius"/>
    </source>
</evidence>
<feature type="transmembrane region" description="Helical" evidence="1">
    <location>
        <begin position="112"/>
        <end position="132"/>
    </location>
</feature>
<feature type="transmembrane region" description="Helical" evidence="1">
    <location>
        <begin position="54"/>
        <end position="73"/>
    </location>
</feature>
<evidence type="ECO:0000313" key="2">
    <source>
        <dbReference type="EMBL" id="KAF8461487.1"/>
    </source>
</evidence>